<evidence type="ECO:0000313" key="1">
    <source>
        <dbReference type="EMBL" id="URZ13641.1"/>
    </source>
</evidence>
<keyword evidence="2" id="KW-1185">Reference proteome</keyword>
<dbReference type="RefSeq" id="WP_077835109.1">
    <property type="nucleotide sequence ID" value="NZ_CP096983.1"/>
</dbReference>
<gene>
    <name evidence="1" type="ORF">CROST_044070</name>
</gene>
<dbReference type="Proteomes" id="UP000190951">
    <property type="component" value="Chromosome"/>
</dbReference>
<protein>
    <submittedName>
        <fullName evidence="1">Uncharacterized protein</fullName>
    </submittedName>
</protein>
<evidence type="ECO:0000313" key="2">
    <source>
        <dbReference type="Proteomes" id="UP000190951"/>
    </source>
</evidence>
<proteinExistence type="predicted"/>
<dbReference type="Pfam" id="PF11193">
    <property type="entry name" value="DUF2812"/>
    <property type="match status" value="1"/>
</dbReference>
<dbReference type="InterPro" id="IPR021359">
    <property type="entry name" value="DUF2812"/>
</dbReference>
<dbReference type="STRING" id="84029.CROST_01220"/>
<dbReference type="KEGG" id="crw:CROST_044070"/>
<reference evidence="1 2" key="1">
    <citation type="submission" date="2022-04" db="EMBL/GenBank/DDBJ databases">
        <title>Genome sequence of C. roseum typestrain.</title>
        <authorList>
            <person name="Poehlein A."/>
            <person name="Schoch T."/>
            <person name="Duerre P."/>
            <person name="Daniel R."/>
        </authorList>
    </citation>
    <scope>NUCLEOTIDE SEQUENCE [LARGE SCALE GENOMIC DNA]</scope>
    <source>
        <strain evidence="1 2">DSM 7320</strain>
    </source>
</reference>
<sequence>MKNKYVAISGFSFSEEEDMAKLSNYAKSGWILEDIVGVFFYKLRKDKPQDIIYSLDYQSDVDDEYFNIFKEAGWQLVISVDKGTHIFVAQAGTKPIYSDRKSEIDKYINIRNQTKKGTIYSSIIGIILLSLLALSVIFIKPIFLITLALLIIDIIIFVFSCMPYLAYNSRIKQIQRNEMCKSGEIDNKISYKVDAFIGSIFLADGIFFLIKKNYFSIVFIILAVFSIILSLIHYKKYRQY</sequence>
<organism evidence="1 2">
    <name type="scientific">Clostridium felsineum</name>
    <dbReference type="NCBI Taxonomy" id="36839"/>
    <lineage>
        <taxon>Bacteria</taxon>
        <taxon>Bacillati</taxon>
        <taxon>Bacillota</taxon>
        <taxon>Clostridia</taxon>
        <taxon>Eubacteriales</taxon>
        <taxon>Clostridiaceae</taxon>
        <taxon>Clostridium</taxon>
    </lineage>
</organism>
<dbReference type="EMBL" id="CP096983">
    <property type="protein sequence ID" value="URZ13641.1"/>
    <property type="molecule type" value="Genomic_DNA"/>
</dbReference>
<dbReference type="AlphaFoldDB" id="A0A1S8LPL9"/>
<name>A0A1S8LPL9_9CLOT</name>
<accession>A0A1S8LPL9</accession>